<accession>A0AAD9PCL5</accession>
<protein>
    <recommendedName>
        <fullName evidence="4">Cupin-like domain-containing protein</fullName>
    </recommendedName>
</protein>
<evidence type="ECO:0008006" key="4">
    <source>
        <dbReference type="Google" id="ProtNLM"/>
    </source>
</evidence>
<dbReference type="SUPFAM" id="SSF51197">
    <property type="entry name" value="Clavaminate synthase-like"/>
    <property type="match status" value="1"/>
</dbReference>
<organism evidence="2 3">
    <name type="scientific">Ridgeia piscesae</name>
    <name type="common">Tubeworm</name>
    <dbReference type="NCBI Taxonomy" id="27915"/>
    <lineage>
        <taxon>Eukaryota</taxon>
        <taxon>Metazoa</taxon>
        <taxon>Spiralia</taxon>
        <taxon>Lophotrochozoa</taxon>
        <taxon>Annelida</taxon>
        <taxon>Polychaeta</taxon>
        <taxon>Sedentaria</taxon>
        <taxon>Canalipalpata</taxon>
        <taxon>Sabellida</taxon>
        <taxon>Siboglinidae</taxon>
        <taxon>Ridgeia</taxon>
    </lineage>
</organism>
<keyword evidence="1" id="KW-0812">Transmembrane</keyword>
<gene>
    <name evidence="2" type="ORF">NP493_35g03036</name>
</gene>
<name>A0AAD9PCL5_RIDPI</name>
<keyword evidence="1" id="KW-1133">Transmembrane helix</keyword>
<dbReference type="GO" id="GO:0016706">
    <property type="term" value="F:2-oxoglutarate-dependent dioxygenase activity"/>
    <property type="evidence" value="ECO:0007669"/>
    <property type="project" value="TreeGrafter"/>
</dbReference>
<keyword evidence="1" id="KW-0472">Membrane</keyword>
<dbReference type="PANTHER" id="PTHR12480:SF19">
    <property type="entry name" value="CUPIN-LIKE DOMAIN-CONTAINING PROTEIN"/>
    <property type="match status" value="1"/>
</dbReference>
<dbReference type="Gene3D" id="2.60.120.650">
    <property type="entry name" value="Cupin"/>
    <property type="match status" value="1"/>
</dbReference>
<dbReference type="Proteomes" id="UP001209878">
    <property type="component" value="Unassembled WGS sequence"/>
</dbReference>
<dbReference type="EMBL" id="JAODUO010000035">
    <property type="protein sequence ID" value="KAK2192273.1"/>
    <property type="molecule type" value="Genomic_DNA"/>
</dbReference>
<reference evidence="2" key="1">
    <citation type="journal article" date="2023" name="Mol. Biol. Evol.">
        <title>Third-Generation Sequencing Reveals the Adaptive Role of the Epigenome in Three Deep-Sea Polychaetes.</title>
        <authorList>
            <person name="Perez M."/>
            <person name="Aroh O."/>
            <person name="Sun Y."/>
            <person name="Lan Y."/>
            <person name="Juniper S.K."/>
            <person name="Young C.R."/>
            <person name="Angers B."/>
            <person name="Qian P.Y."/>
        </authorList>
    </citation>
    <scope>NUCLEOTIDE SEQUENCE</scope>
    <source>
        <strain evidence="2">R07B-5</strain>
    </source>
</reference>
<dbReference type="InterPro" id="IPR050910">
    <property type="entry name" value="JMJD6_ArgDemeth/LysHydrox"/>
</dbReference>
<dbReference type="AlphaFoldDB" id="A0AAD9PCL5"/>
<comment type="caution">
    <text evidence="2">The sequence shown here is derived from an EMBL/GenBank/DDBJ whole genome shotgun (WGS) entry which is preliminary data.</text>
</comment>
<evidence type="ECO:0000313" key="3">
    <source>
        <dbReference type="Proteomes" id="UP001209878"/>
    </source>
</evidence>
<evidence type="ECO:0000313" key="2">
    <source>
        <dbReference type="EMBL" id="KAK2192273.1"/>
    </source>
</evidence>
<keyword evidence="3" id="KW-1185">Reference proteome</keyword>
<feature type="transmembrane region" description="Helical" evidence="1">
    <location>
        <begin position="54"/>
        <end position="77"/>
    </location>
</feature>
<sequence length="330" mass="37928">MSAVTKEDAALEELFMQLKKEFVSKKKVDPKTVRARFLAHVKQGQKSKFTYKRVGVFVLVPVLSILVVAAAVVAAAYKNELIEFVQGQKCVVENNLIVSELTRPVFNCELCRNMDRIERIANISRQEFLEKYAYTTVPVVITGATDSWKALDTFNYKYFKKLYTSMTGGMKEMSEACQFFNWGYPFETLEEVFNMTDARAKLEPGEDSWYIGWSNCHTETARELRKNYERPYFLPEESESSRLDWIFMGWPGPGAFLHIDGVSRPSWQAQISGRKKWTYVPVPECAGICKDKYEAIVEKGDIIIFDSNQWYHATFVMPGEISITIGSEYD</sequence>
<dbReference type="PANTHER" id="PTHR12480">
    <property type="entry name" value="ARGININE DEMETHYLASE AND LYSYL-HYDROXYLASE JMJD"/>
    <property type="match status" value="1"/>
</dbReference>
<evidence type="ECO:0000256" key="1">
    <source>
        <dbReference type="SAM" id="Phobius"/>
    </source>
</evidence>
<proteinExistence type="predicted"/>